<dbReference type="SUPFAM" id="SSF82784">
    <property type="entry name" value="OsmC-like"/>
    <property type="match status" value="1"/>
</dbReference>
<keyword evidence="4" id="KW-1185">Reference proteome</keyword>
<dbReference type="RefSeq" id="WP_264846699.1">
    <property type="nucleotide sequence ID" value="NZ_BPMA01000027.1"/>
</dbReference>
<sequence length="130" mass="14423">MAKVKATLENTNYYTEVIAGQNTLITDEPTELGGEGKGFSPLEILATSLASCTAVTLKMYADRKEWDLGKIEINVSVENDKIAQKAIFNRQIGFSNTLDNKQQDRLLKVAESCPIHKLLHGEIEVKTELL</sequence>
<dbReference type="Pfam" id="PF02566">
    <property type="entry name" value="OsmC"/>
    <property type="match status" value="1"/>
</dbReference>
<evidence type="ECO:0000313" key="1">
    <source>
        <dbReference type="EMBL" id="GJM49570.1"/>
    </source>
</evidence>
<dbReference type="AlphaFoldDB" id="A0AAV5AW40"/>
<reference evidence="1 4" key="1">
    <citation type="submission" date="2021-11" db="EMBL/GenBank/DDBJ databases">
        <title>Draft genome sequence of Capnocytophaga sp. strain KC07075 isolated from cat oral cavity.</title>
        <authorList>
            <person name="Suzuki M."/>
            <person name="Imaoka K."/>
            <person name="Kimura M."/>
            <person name="Morikawa S."/>
            <person name="Maeda K."/>
        </authorList>
    </citation>
    <scope>NUCLEOTIDE SEQUENCE</scope>
    <source>
        <strain evidence="1">KC07075</strain>
        <strain evidence="2 4">KC07079</strain>
    </source>
</reference>
<name>A0AAV5AW40_9FLAO</name>
<evidence type="ECO:0008006" key="5">
    <source>
        <dbReference type="Google" id="ProtNLM"/>
    </source>
</evidence>
<comment type="caution">
    <text evidence="1">The sequence shown here is derived from an EMBL/GenBank/DDBJ whole genome shotgun (WGS) entry which is preliminary data.</text>
</comment>
<evidence type="ECO:0000313" key="3">
    <source>
        <dbReference type="Proteomes" id="UP001207736"/>
    </source>
</evidence>
<dbReference type="Proteomes" id="UP001208692">
    <property type="component" value="Unassembled WGS sequence"/>
</dbReference>
<dbReference type="Proteomes" id="UP001207736">
    <property type="component" value="Unassembled WGS sequence"/>
</dbReference>
<protein>
    <recommendedName>
        <fullName evidence="5">Osmotically inducible protein OsmC</fullName>
    </recommendedName>
</protein>
<dbReference type="EMBL" id="BQKA01000010">
    <property type="protein sequence ID" value="GJM49570.1"/>
    <property type="molecule type" value="Genomic_DNA"/>
</dbReference>
<organism evidence="1 3">
    <name type="scientific">Capnocytophaga catalasegens</name>
    <dbReference type="NCBI Taxonomy" id="1004260"/>
    <lineage>
        <taxon>Bacteria</taxon>
        <taxon>Pseudomonadati</taxon>
        <taxon>Bacteroidota</taxon>
        <taxon>Flavobacteriia</taxon>
        <taxon>Flavobacteriales</taxon>
        <taxon>Flavobacteriaceae</taxon>
        <taxon>Capnocytophaga</taxon>
    </lineage>
</organism>
<dbReference type="PANTHER" id="PTHR39624:SF2">
    <property type="entry name" value="OSMC-LIKE PROTEIN"/>
    <property type="match status" value="1"/>
</dbReference>
<dbReference type="Gene3D" id="3.30.300.20">
    <property type="match status" value="1"/>
</dbReference>
<gene>
    <name evidence="1" type="ORF">RCZ15_05450</name>
    <name evidence="2" type="ORF">RCZ16_00390</name>
</gene>
<dbReference type="InterPro" id="IPR003718">
    <property type="entry name" value="OsmC/Ohr_fam"/>
</dbReference>
<dbReference type="InterPro" id="IPR036102">
    <property type="entry name" value="OsmC/Ohrsf"/>
</dbReference>
<dbReference type="PANTHER" id="PTHR39624">
    <property type="entry name" value="PROTEIN INVOLVED IN RIMO-MEDIATED BETA-METHYLTHIOLATION OF RIBOSOMAL PROTEIN S12 YCAO"/>
    <property type="match status" value="1"/>
</dbReference>
<dbReference type="InterPro" id="IPR015946">
    <property type="entry name" value="KH_dom-like_a/b"/>
</dbReference>
<evidence type="ECO:0000313" key="2">
    <source>
        <dbReference type="EMBL" id="GJM51721.1"/>
    </source>
</evidence>
<dbReference type="EMBL" id="BQKB01000003">
    <property type="protein sequence ID" value="GJM51721.1"/>
    <property type="molecule type" value="Genomic_DNA"/>
</dbReference>
<accession>A0AAV5AW40</accession>
<proteinExistence type="predicted"/>
<evidence type="ECO:0000313" key="4">
    <source>
        <dbReference type="Proteomes" id="UP001208692"/>
    </source>
</evidence>